<name>A0A6A6BAF3_9PEZI</name>
<organism evidence="1 2">
    <name type="scientific">Aplosporella prunicola CBS 121167</name>
    <dbReference type="NCBI Taxonomy" id="1176127"/>
    <lineage>
        <taxon>Eukaryota</taxon>
        <taxon>Fungi</taxon>
        <taxon>Dikarya</taxon>
        <taxon>Ascomycota</taxon>
        <taxon>Pezizomycotina</taxon>
        <taxon>Dothideomycetes</taxon>
        <taxon>Dothideomycetes incertae sedis</taxon>
        <taxon>Botryosphaeriales</taxon>
        <taxon>Aplosporellaceae</taxon>
        <taxon>Aplosporella</taxon>
    </lineage>
</organism>
<accession>A0A6A6BAF3</accession>
<keyword evidence="2" id="KW-1185">Reference proteome</keyword>
<reference evidence="1" key="1">
    <citation type="journal article" date="2020" name="Stud. Mycol.">
        <title>101 Dothideomycetes genomes: a test case for predicting lifestyles and emergence of pathogens.</title>
        <authorList>
            <person name="Haridas S."/>
            <person name="Albert R."/>
            <person name="Binder M."/>
            <person name="Bloem J."/>
            <person name="Labutti K."/>
            <person name="Salamov A."/>
            <person name="Andreopoulos B."/>
            <person name="Baker S."/>
            <person name="Barry K."/>
            <person name="Bills G."/>
            <person name="Bluhm B."/>
            <person name="Cannon C."/>
            <person name="Castanera R."/>
            <person name="Culley D."/>
            <person name="Daum C."/>
            <person name="Ezra D."/>
            <person name="Gonzalez J."/>
            <person name="Henrissat B."/>
            <person name="Kuo A."/>
            <person name="Liang C."/>
            <person name="Lipzen A."/>
            <person name="Lutzoni F."/>
            <person name="Magnuson J."/>
            <person name="Mondo S."/>
            <person name="Nolan M."/>
            <person name="Ohm R."/>
            <person name="Pangilinan J."/>
            <person name="Park H.-J."/>
            <person name="Ramirez L."/>
            <person name="Alfaro M."/>
            <person name="Sun H."/>
            <person name="Tritt A."/>
            <person name="Yoshinaga Y."/>
            <person name="Zwiers L.-H."/>
            <person name="Turgeon B."/>
            <person name="Goodwin S."/>
            <person name="Spatafora J."/>
            <person name="Crous P."/>
            <person name="Grigoriev I."/>
        </authorList>
    </citation>
    <scope>NUCLEOTIDE SEQUENCE</scope>
    <source>
        <strain evidence="1">CBS 121167</strain>
    </source>
</reference>
<gene>
    <name evidence="1" type="ORF">K452DRAFT_53494</name>
</gene>
<dbReference type="Proteomes" id="UP000799438">
    <property type="component" value="Unassembled WGS sequence"/>
</dbReference>
<evidence type="ECO:0000313" key="2">
    <source>
        <dbReference type="Proteomes" id="UP000799438"/>
    </source>
</evidence>
<dbReference type="RefSeq" id="XP_033395968.1">
    <property type="nucleotide sequence ID" value="XM_033546806.1"/>
</dbReference>
<proteinExistence type="predicted"/>
<evidence type="ECO:0000313" key="1">
    <source>
        <dbReference type="EMBL" id="KAF2140255.1"/>
    </source>
</evidence>
<sequence length="121" mass="13503">MVGRRHARTSGHGFFFSSFPPFPVSSLLISLARQACCRLQTCRWDDRARVSLFFSFFPLFSSYISDGFPLCLSGSLGVSSLSEAHAYTHQHHITLAKHHRIITYSCLSGCLFCFGLVCCST</sequence>
<dbReference type="GeneID" id="54304313"/>
<dbReference type="AlphaFoldDB" id="A0A6A6BAF3"/>
<dbReference type="EMBL" id="ML995490">
    <property type="protein sequence ID" value="KAF2140255.1"/>
    <property type="molecule type" value="Genomic_DNA"/>
</dbReference>
<protein>
    <submittedName>
        <fullName evidence="1">Uncharacterized protein</fullName>
    </submittedName>
</protein>